<sequence>MVAERIVSFLPSATELLFELGAHEKIVGVTHECVYPEAAKSKPRVISSVFDSNKISSAEIDRTVSELARNGKDLFIVNEDALRNARPDLIIAQGTCAVCSAHTNELNKALQILGYRPQIEVLDPHSIQDILESVRNIARKIESEEQGVKLVTTLQNRVNTMKAKNFAARPKVLCIEWVEPFFTAGHWIPEMVQIAGGINAIGEAGKHSRRMSMEEVAATDADIIVMMPCGFDAERTSAECVSSLAEKRTWKNLRAVKEDHVFCVDANSYFSKPSIRTITGIEILAKIFHPQETEDLIVPAGSYRRMTF</sequence>
<gene>
    <name evidence="2" type="ORF">NUZ5A_51169</name>
</gene>
<dbReference type="InterPro" id="IPR051030">
    <property type="entry name" value="Vitamin_B12-ABC_binding"/>
</dbReference>
<dbReference type="RefSeq" id="WP_205100526.1">
    <property type="nucleotide sequence ID" value="NZ_CAJNAQ010000005.1"/>
</dbReference>
<accession>A0A812F4M6</accession>
<feature type="domain" description="Fe/B12 periplasmic-binding" evidence="1">
    <location>
        <begin position="5"/>
        <end position="292"/>
    </location>
</feature>
<dbReference type="Proteomes" id="UP000655759">
    <property type="component" value="Unassembled WGS sequence"/>
</dbReference>
<dbReference type="EMBL" id="CAJNAQ010000005">
    <property type="protein sequence ID" value="CAE6501521.1"/>
    <property type="molecule type" value="Genomic_DNA"/>
</dbReference>
<evidence type="ECO:0000259" key="1">
    <source>
        <dbReference type="PROSITE" id="PS50983"/>
    </source>
</evidence>
<dbReference type="Pfam" id="PF01497">
    <property type="entry name" value="Peripla_BP_2"/>
    <property type="match status" value="1"/>
</dbReference>
<dbReference type="PANTHER" id="PTHR42860:SF1">
    <property type="entry name" value="VITAMIN B12-BINDING PROTEIN"/>
    <property type="match status" value="1"/>
</dbReference>
<dbReference type="Gene3D" id="3.40.50.1980">
    <property type="entry name" value="Nitrogenase molybdenum iron protein domain"/>
    <property type="match status" value="2"/>
</dbReference>
<reference evidence="2" key="1">
    <citation type="submission" date="2021-02" db="EMBL/GenBank/DDBJ databases">
        <authorList>
            <person name="Han P."/>
        </authorList>
    </citation>
    <scope>NUCLEOTIDE SEQUENCE</scope>
    <source>
        <strain evidence="2">Candidatus Nitrosotenuis uzonensis 5A</strain>
    </source>
</reference>
<dbReference type="PANTHER" id="PTHR42860">
    <property type="entry name" value="VITAMIN B12-BINDING PROTEIN"/>
    <property type="match status" value="1"/>
</dbReference>
<dbReference type="SUPFAM" id="SSF53807">
    <property type="entry name" value="Helical backbone' metal receptor"/>
    <property type="match status" value="1"/>
</dbReference>
<dbReference type="AlphaFoldDB" id="A0A812F4M6"/>
<dbReference type="CDD" id="cd01144">
    <property type="entry name" value="BtuF"/>
    <property type="match status" value="1"/>
</dbReference>
<name>A0A812F4M6_9ARCH</name>
<comment type="caution">
    <text evidence="2">The sequence shown here is derived from an EMBL/GenBank/DDBJ whole genome shotgun (WGS) entry which is preliminary data.</text>
</comment>
<dbReference type="PROSITE" id="PS50983">
    <property type="entry name" value="FE_B12_PBP"/>
    <property type="match status" value="1"/>
</dbReference>
<evidence type="ECO:0000313" key="2">
    <source>
        <dbReference type="EMBL" id="CAE6501521.1"/>
    </source>
</evidence>
<protein>
    <submittedName>
        <fullName evidence="2">Periplasmic binding protein</fullName>
    </submittedName>
</protein>
<evidence type="ECO:0000313" key="3">
    <source>
        <dbReference type="Proteomes" id="UP000655759"/>
    </source>
</evidence>
<proteinExistence type="predicted"/>
<dbReference type="InterPro" id="IPR002491">
    <property type="entry name" value="ABC_transptr_periplasmic_BD"/>
</dbReference>
<organism evidence="2 3">
    <name type="scientific">Candidatus Nitrosotenuis uzonensis</name>
    <dbReference type="NCBI Taxonomy" id="1407055"/>
    <lineage>
        <taxon>Archaea</taxon>
        <taxon>Nitrososphaerota</taxon>
        <taxon>Candidatus Nitrosotenuis</taxon>
    </lineage>
</organism>